<dbReference type="EMBL" id="JAYWIO010000003">
    <property type="protein sequence ID" value="KAK7275366.1"/>
    <property type="molecule type" value="Genomic_DNA"/>
</dbReference>
<name>A0AAN9IJV2_CROPI</name>
<gene>
    <name evidence="1" type="ORF">RIF29_16482</name>
</gene>
<reference evidence="1 2" key="1">
    <citation type="submission" date="2024-01" db="EMBL/GenBank/DDBJ databases">
        <title>The genomes of 5 underutilized Papilionoideae crops provide insights into root nodulation and disease resistanc.</title>
        <authorList>
            <person name="Yuan L."/>
        </authorList>
    </citation>
    <scope>NUCLEOTIDE SEQUENCE [LARGE SCALE GENOMIC DNA]</scope>
    <source>
        <strain evidence="1">ZHUSHIDOU_FW_LH</strain>
        <tissue evidence="1">Leaf</tissue>
    </source>
</reference>
<evidence type="ECO:0000313" key="1">
    <source>
        <dbReference type="EMBL" id="KAK7275366.1"/>
    </source>
</evidence>
<dbReference type="Proteomes" id="UP001372338">
    <property type="component" value="Unassembled WGS sequence"/>
</dbReference>
<comment type="caution">
    <text evidence="1">The sequence shown here is derived from an EMBL/GenBank/DDBJ whole genome shotgun (WGS) entry which is preliminary data.</text>
</comment>
<protein>
    <submittedName>
        <fullName evidence="1">Uncharacterized protein</fullName>
    </submittedName>
</protein>
<accession>A0AAN9IJV2</accession>
<keyword evidence="2" id="KW-1185">Reference proteome</keyword>
<proteinExistence type="predicted"/>
<organism evidence="1 2">
    <name type="scientific">Crotalaria pallida</name>
    <name type="common">Smooth rattlebox</name>
    <name type="synonym">Crotalaria striata</name>
    <dbReference type="NCBI Taxonomy" id="3830"/>
    <lineage>
        <taxon>Eukaryota</taxon>
        <taxon>Viridiplantae</taxon>
        <taxon>Streptophyta</taxon>
        <taxon>Embryophyta</taxon>
        <taxon>Tracheophyta</taxon>
        <taxon>Spermatophyta</taxon>
        <taxon>Magnoliopsida</taxon>
        <taxon>eudicotyledons</taxon>
        <taxon>Gunneridae</taxon>
        <taxon>Pentapetalae</taxon>
        <taxon>rosids</taxon>
        <taxon>fabids</taxon>
        <taxon>Fabales</taxon>
        <taxon>Fabaceae</taxon>
        <taxon>Papilionoideae</taxon>
        <taxon>50 kb inversion clade</taxon>
        <taxon>genistoids sensu lato</taxon>
        <taxon>core genistoids</taxon>
        <taxon>Crotalarieae</taxon>
        <taxon>Crotalaria</taxon>
    </lineage>
</organism>
<evidence type="ECO:0000313" key="2">
    <source>
        <dbReference type="Proteomes" id="UP001372338"/>
    </source>
</evidence>
<sequence>MTSSHGWNLVNNPNSLSVRVLGAKYGCGWQPVPVMKTSQSSSHLWRGVVKHWNHVVEDGDIPLDFVNHKTAQYVRNGNWDCPLLSNLLSRDACDFLAATRPPSLEEGDNADKAIQQFKFFEHSDRPSHSSNNSSNTNLIC</sequence>
<dbReference type="AlphaFoldDB" id="A0AAN9IJV2"/>